<dbReference type="SUPFAM" id="SSF55729">
    <property type="entry name" value="Acyl-CoA N-acyltransferases (Nat)"/>
    <property type="match status" value="1"/>
</dbReference>
<organism evidence="4 5">
    <name type="scientific">Scheffersomyces spartinae</name>
    <dbReference type="NCBI Taxonomy" id="45513"/>
    <lineage>
        <taxon>Eukaryota</taxon>
        <taxon>Fungi</taxon>
        <taxon>Dikarya</taxon>
        <taxon>Ascomycota</taxon>
        <taxon>Saccharomycotina</taxon>
        <taxon>Pichiomycetes</taxon>
        <taxon>Debaryomycetaceae</taxon>
        <taxon>Scheffersomyces</taxon>
    </lineage>
</organism>
<dbReference type="InterPro" id="IPR016181">
    <property type="entry name" value="Acyl_CoA_acyltransferase"/>
</dbReference>
<evidence type="ECO:0000256" key="2">
    <source>
        <dbReference type="ARBA" id="ARBA00023315"/>
    </source>
</evidence>
<gene>
    <name evidence="4" type="ORF">KQ657_001622</name>
</gene>
<dbReference type="OrthoDB" id="30840at2759"/>
<dbReference type="InterPro" id="IPR051635">
    <property type="entry name" value="SNAT-like"/>
</dbReference>
<dbReference type="InterPro" id="IPR000182">
    <property type="entry name" value="GNAT_dom"/>
</dbReference>
<sequence>MDFPANLCIRPLTISDLIQVEELEAAVLPEDRCASKEILRYRLTVAPELCCGLFLREYIPEFNQVNLPEVAERINKEHHDHVHHAAIQPDEPGKSSVVRETLVGHVLATKIRGSKIPADSTELLVEGKSQAGHDERSRIIGIHSVCVSSEWKRRNLGTLMLHDYIQKLSNQDLGDQIVLVCDLDMVNFYAKIGYVQLDESEQLEGGRVNMTIDLIPEEI</sequence>
<dbReference type="Gene3D" id="3.40.630.30">
    <property type="match status" value="1"/>
</dbReference>
<dbReference type="Proteomes" id="UP000790833">
    <property type="component" value="Unassembled WGS sequence"/>
</dbReference>
<dbReference type="RefSeq" id="XP_043048077.1">
    <property type="nucleotide sequence ID" value="XM_043192413.1"/>
</dbReference>
<evidence type="ECO:0000259" key="3">
    <source>
        <dbReference type="PROSITE" id="PS51186"/>
    </source>
</evidence>
<accession>A0A9P7V7C4</accession>
<dbReference type="AlphaFoldDB" id="A0A9P7V7C4"/>
<evidence type="ECO:0000313" key="4">
    <source>
        <dbReference type="EMBL" id="KAG7192527.1"/>
    </source>
</evidence>
<feature type="domain" description="N-acetyltransferase" evidence="3">
    <location>
        <begin position="57"/>
        <end position="215"/>
    </location>
</feature>
<dbReference type="PANTHER" id="PTHR10908:SF0">
    <property type="entry name" value="SEROTONIN N-ACETYLTRANSFERASE"/>
    <property type="match status" value="1"/>
</dbReference>
<evidence type="ECO:0000256" key="1">
    <source>
        <dbReference type="ARBA" id="ARBA00022679"/>
    </source>
</evidence>
<keyword evidence="5" id="KW-1185">Reference proteome</keyword>
<dbReference type="EMBL" id="JAHMUF010000017">
    <property type="protein sequence ID" value="KAG7192527.1"/>
    <property type="molecule type" value="Genomic_DNA"/>
</dbReference>
<dbReference type="GO" id="GO:0005737">
    <property type="term" value="C:cytoplasm"/>
    <property type="evidence" value="ECO:0007669"/>
    <property type="project" value="TreeGrafter"/>
</dbReference>
<dbReference type="PROSITE" id="PS51186">
    <property type="entry name" value="GNAT"/>
    <property type="match status" value="1"/>
</dbReference>
<dbReference type="PANTHER" id="PTHR10908">
    <property type="entry name" value="SEROTONIN N-ACETYLTRANSFERASE"/>
    <property type="match status" value="1"/>
</dbReference>
<evidence type="ECO:0000313" key="5">
    <source>
        <dbReference type="Proteomes" id="UP000790833"/>
    </source>
</evidence>
<proteinExistence type="predicted"/>
<keyword evidence="1" id="KW-0808">Transferase</keyword>
<comment type="caution">
    <text evidence="4">The sequence shown here is derived from an EMBL/GenBank/DDBJ whole genome shotgun (WGS) entry which is preliminary data.</text>
</comment>
<name>A0A9P7V7C4_9ASCO</name>
<dbReference type="GO" id="GO:0004059">
    <property type="term" value="F:aralkylamine N-acetyltransferase activity"/>
    <property type="evidence" value="ECO:0007669"/>
    <property type="project" value="TreeGrafter"/>
</dbReference>
<keyword evidence="2" id="KW-0012">Acyltransferase</keyword>
<reference evidence="4" key="1">
    <citation type="submission" date="2021-03" db="EMBL/GenBank/DDBJ databases">
        <authorList>
            <person name="Palmer J.M."/>
        </authorList>
    </citation>
    <scope>NUCLEOTIDE SEQUENCE</scope>
    <source>
        <strain evidence="4">ARV_011</strain>
    </source>
</reference>
<dbReference type="Pfam" id="PF13673">
    <property type="entry name" value="Acetyltransf_10"/>
    <property type="match status" value="1"/>
</dbReference>
<dbReference type="GeneID" id="66114996"/>
<protein>
    <recommendedName>
        <fullName evidence="3">N-acetyltransferase domain-containing protein</fullName>
    </recommendedName>
</protein>